<organism evidence="2">
    <name type="scientific">Anopheles sinensis</name>
    <name type="common">Mosquito</name>
    <dbReference type="NCBI Taxonomy" id="74873"/>
    <lineage>
        <taxon>Eukaryota</taxon>
        <taxon>Metazoa</taxon>
        <taxon>Ecdysozoa</taxon>
        <taxon>Arthropoda</taxon>
        <taxon>Hexapoda</taxon>
        <taxon>Insecta</taxon>
        <taxon>Pterygota</taxon>
        <taxon>Neoptera</taxon>
        <taxon>Endopterygota</taxon>
        <taxon>Diptera</taxon>
        <taxon>Nematocera</taxon>
        <taxon>Culicoidea</taxon>
        <taxon>Culicidae</taxon>
        <taxon>Anophelinae</taxon>
        <taxon>Anopheles</taxon>
    </lineage>
</organism>
<feature type="region of interest" description="Disordered" evidence="1">
    <location>
        <begin position="227"/>
        <end position="247"/>
    </location>
</feature>
<accession>A0A084WCZ5</accession>
<name>A0A084WCZ5_ANOSI</name>
<dbReference type="VEuPathDB" id="VectorBase:ASIS001401"/>
<evidence type="ECO:0000313" key="3">
    <source>
        <dbReference type="EnsemblMetazoa" id="ASIC016061-PA"/>
    </source>
</evidence>
<feature type="compositionally biased region" description="Polar residues" evidence="1">
    <location>
        <begin position="235"/>
        <end position="247"/>
    </location>
</feature>
<feature type="region of interest" description="Disordered" evidence="1">
    <location>
        <begin position="106"/>
        <end position="162"/>
    </location>
</feature>
<evidence type="ECO:0000313" key="2">
    <source>
        <dbReference type="EMBL" id="KFB48089.1"/>
    </source>
</evidence>
<reference evidence="2 4" key="1">
    <citation type="journal article" date="2014" name="BMC Genomics">
        <title>Genome sequence of Anopheles sinensis provides insight into genetics basis of mosquito competence for malaria parasites.</title>
        <authorList>
            <person name="Zhou D."/>
            <person name="Zhang D."/>
            <person name="Ding G."/>
            <person name="Shi L."/>
            <person name="Hou Q."/>
            <person name="Ye Y."/>
            <person name="Xu Y."/>
            <person name="Zhou H."/>
            <person name="Xiong C."/>
            <person name="Li S."/>
            <person name="Yu J."/>
            <person name="Hong S."/>
            <person name="Yu X."/>
            <person name="Zou P."/>
            <person name="Chen C."/>
            <person name="Chang X."/>
            <person name="Wang W."/>
            <person name="Lv Y."/>
            <person name="Sun Y."/>
            <person name="Ma L."/>
            <person name="Shen B."/>
            <person name="Zhu C."/>
        </authorList>
    </citation>
    <scope>NUCLEOTIDE SEQUENCE [LARGE SCALE GENOMIC DNA]</scope>
</reference>
<dbReference type="VEuPathDB" id="VectorBase:ASIC016061"/>
<reference evidence="3" key="2">
    <citation type="submission" date="2020-05" db="UniProtKB">
        <authorList>
            <consortium name="EnsemblMetazoa"/>
        </authorList>
    </citation>
    <scope>IDENTIFICATION</scope>
</reference>
<dbReference type="Proteomes" id="UP000030765">
    <property type="component" value="Unassembled WGS sequence"/>
</dbReference>
<dbReference type="AlphaFoldDB" id="A0A084WCZ5"/>
<dbReference type="EMBL" id="ATLV01022902">
    <property type="status" value="NOT_ANNOTATED_CDS"/>
    <property type="molecule type" value="Genomic_DNA"/>
</dbReference>
<proteinExistence type="predicted"/>
<feature type="region of interest" description="Disordered" evidence="1">
    <location>
        <begin position="1"/>
        <end position="79"/>
    </location>
</feature>
<protein>
    <submittedName>
        <fullName evidence="2 3">Uncharacterized protein</fullName>
    </submittedName>
</protein>
<feature type="compositionally biased region" description="Basic residues" evidence="1">
    <location>
        <begin position="110"/>
        <end position="120"/>
    </location>
</feature>
<feature type="compositionally biased region" description="Basic and acidic residues" evidence="1">
    <location>
        <begin position="65"/>
        <end position="78"/>
    </location>
</feature>
<evidence type="ECO:0000256" key="1">
    <source>
        <dbReference type="SAM" id="MobiDB-lite"/>
    </source>
</evidence>
<sequence>MEIGEDFVLSGEDDDDDDDQYVDAEGEEREDEADDETKSNASEPAKPKSGPKDDKQDENAASSDAPKDAKAKKSEKGVAKKLKSLIGDAKWPFGKLQWNVYFNFAASNRASRRNHRRRQTLSKSDGAADRKKNTRPPKDEEKNNSSKDAAENKRLQLENEKLEKLADKFRNDLEESQKNLESLRQEISKQSEEHRIEINRFDDALMKTAKDLSTIDQEKKFIADKHKKNEDALSSMKNSKYTDTCKE</sequence>
<gene>
    <name evidence="2" type="ORF">ZHAS_00016061</name>
</gene>
<dbReference type="EMBL" id="KE525337">
    <property type="protein sequence ID" value="KFB48089.1"/>
    <property type="molecule type" value="Genomic_DNA"/>
</dbReference>
<feature type="compositionally biased region" description="Basic and acidic residues" evidence="1">
    <location>
        <begin position="126"/>
        <end position="162"/>
    </location>
</feature>
<keyword evidence="4" id="KW-1185">Reference proteome</keyword>
<evidence type="ECO:0000313" key="4">
    <source>
        <dbReference type="Proteomes" id="UP000030765"/>
    </source>
</evidence>
<feature type="compositionally biased region" description="Acidic residues" evidence="1">
    <location>
        <begin position="11"/>
        <end position="35"/>
    </location>
</feature>
<dbReference type="EnsemblMetazoa" id="ASIC016061-RA">
    <property type="protein sequence ID" value="ASIC016061-PA"/>
    <property type="gene ID" value="ASIC016061"/>
</dbReference>